<feature type="compositionally biased region" description="Polar residues" evidence="1">
    <location>
        <begin position="708"/>
        <end position="724"/>
    </location>
</feature>
<feature type="compositionally biased region" description="Polar residues" evidence="1">
    <location>
        <begin position="811"/>
        <end position="827"/>
    </location>
</feature>
<feature type="region of interest" description="Disordered" evidence="1">
    <location>
        <begin position="708"/>
        <end position="853"/>
    </location>
</feature>
<evidence type="ECO:0000313" key="2">
    <source>
        <dbReference type="EMBL" id="KAG9509730.1"/>
    </source>
</evidence>
<feature type="compositionally biased region" description="Polar residues" evidence="1">
    <location>
        <begin position="540"/>
        <end position="550"/>
    </location>
</feature>
<accession>A0ABQ7S911</accession>
<sequence>MNSYHHSSALGAQSQASMVTLHQQQQQQLMAYNKLLERNGLDPMMQDMHGYPPQQHHPSQQPPQQLMHHSHHNAVSVSASQQQQLQPQHQQQQQTQHSGVGHSSQAPNGNWATPQQSHYATMQSHTAYMAQPVSVGTPHGPHVTPHQQAFLRQAASQSSWTPPQPPYTMQPPQYLQNQASQSPSVPTINSNGRNQSQNSSHSSHFAQQNHQPQPHHHHHHQVRQSSVPWHLLPTGQSYYQTQPPPPPSAATAATAIPPSASRTQFPTSNNAYMTTDPTLTGRNNSSSANAVQQRNSSSRLGSKSSQVIDHNSDSSAGSAPTTPWSTPSPSLYGAQQLQQPQPQQRSHQQQHQHQQQSGNQNQNNSTSSYYSNSYDTTPLPYHSSHHHSAHHAYQLGPSHTSTPSSSLDHPNSGFSSVQAPPATVDTGINPQQYWGSPVQSQLAPPTGLPHTPLGMTNVSSNVSSGSTNNSGLTQQSTHGHGLHRQSPAASPLPSARPSRASNSSRASNTGPPSVRTPDRCPSIGNSSSLAQLEQMVMPHLSNSEGPNGPNSHPSSHRSYTSSPVVASNTAGPNSSGLMPTTATSSGPGGPLNSYNPPYDHSGNNDASSSSASNSVSTAASYGYSAAPPSSSNYGFSTPYDNAPHNNATNHSGADIQKAPALWSESTALLQSYNLYEPSPPTTNVSHGDYSSTIMSASSAAYGQHPLLSSVSTNDMSQSQSSAPSEVNDPYAIDANTFSDYNEPPESSTKKSTKGRPKKTDADGTITKRERKPRAPRAPKTPKTSSVVPNPTGSQQLSQSSVEPSAKKRKGSTPTTYVADATNSLINSQPPPPPPPTSLPSEFNKAIEGTPTIPQDETLSVKSKKDCSIITEWVQGETFNSNNFEVDRVISNKLYEDWAASTEEKVLEEPKVIGLIDKSTDKEQIPELSEPLTDEVKISEKEPTCEPGQDAQEFRDSDQAEVCEKKCSPKKQHNSRRGSSDKKDSFREGLMREHDFVIAYQDIDKEQPLIWRIEAKNIIQKFEPVEQAGILLHQETSIYQAWDNRTPYKNHTGVDVRITQQNSRTKPSMVELIGVKKFVNKPYAEIKSDNNEHGSDSTYWNNFQVYIQSLLSIALDRGLDLLSRQRAALNKEHCHKEGMLPFWQDIEKEQNTYFLDNVRAIDEILAKEKSKILAKLTPDQVVISSLDTYPCIRFESQDNANNMRCRVCNSHGSTQLMVFEQTKYDSDTFDLILDDDTCPSNYPVCHQCMESLSLYSELHHFRWKFFIRSTEKLMPFLQDVSPDLHSNDILDLCFEDESWMNKIRNEFESLFGRIKKND</sequence>
<feature type="region of interest" description="Disordered" evidence="1">
    <location>
        <begin position="963"/>
        <end position="985"/>
    </location>
</feature>
<feature type="compositionally biased region" description="Polar residues" evidence="1">
    <location>
        <begin position="397"/>
        <end position="418"/>
    </location>
</feature>
<evidence type="ECO:0000313" key="3">
    <source>
        <dbReference type="Proteomes" id="UP000825002"/>
    </source>
</evidence>
<feature type="compositionally biased region" description="Polar residues" evidence="1">
    <location>
        <begin position="426"/>
        <end position="443"/>
    </location>
</feature>
<feature type="compositionally biased region" description="Polar residues" evidence="1">
    <location>
        <begin position="564"/>
        <end position="585"/>
    </location>
</feature>
<feature type="compositionally biased region" description="Low complexity" evidence="1">
    <location>
        <begin position="52"/>
        <end position="105"/>
    </location>
</feature>
<evidence type="ECO:0000256" key="1">
    <source>
        <dbReference type="SAM" id="MobiDB-lite"/>
    </source>
</evidence>
<feature type="region of interest" description="Disordered" evidence="1">
    <location>
        <begin position="539"/>
        <end position="614"/>
    </location>
</feature>
<feature type="compositionally biased region" description="Basic residues" evidence="1">
    <location>
        <begin position="213"/>
        <end position="222"/>
    </location>
</feature>
<dbReference type="Proteomes" id="UP000825002">
    <property type="component" value="Unassembled WGS sequence"/>
</dbReference>
<feature type="compositionally biased region" description="Low complexity" evidence="1">
    <location>
        <begin position="249"/>
        <end position="261"/>
    </location>
</feature>
<proteinExistence type="predicted"/>
<feature type="compositionally biased region" description="Polar residues" evidence="1">
    <location>
        <begin position="262"/>
        <end position="295"/>
    </location>
</feature>
<gene>
    <name evidence="2" type="ORF">GZH46_01741</name>
</gene>
<feature type="compositionally biased region" description="Low complexity" evidence="1">
    <location>
        <begin position="484"/>
        <end position="507"/>
    </location>
</feature>
<feature type="compositionally biased region" description="Polar residues" evidence="1">
    <location>
        <begin position="784"/>
        <end position="802"/>
    </location>
</feature>
<feature type="compositionally biased region" description="Polar residues" evidence="1">
    <location>
        <begin position="175"/>
        <end position="188"/>
    </location>
</feature>
<comment type="caution">
    <text evidence="2">The sequence shown here is derived from an EMBL/GenBank/DDBJ whole genome shotgun (WGS) entry which is preliminary data.</text>
</comment>
<keyword evidence="3" id="KW-1185">Reference proteome</keyword>
<feature type="compositionally biased region" description="Low complexity" evidence="1">
    <location>
        <begin position="456"/>
        <end position="471"/>
    </location>
</feature>
<feature type="compositionally biased region" description="Low complexity" evidence="1">
    <location>
        <begin position="189"/>
        <end position="212"/>
    </location>
</feature>
<protein>
    <recommendedName>
        <fullName evidence="4">DUF4211 domain-containing protein</fullName>
    </recommendedName>
</protein>
<feature type="compositionally biased region" description="Pro residues" evidence="1">
    <location>
        <begin position="828"/>
        <end position="837"/>
    </location>
</feature>
<feature type="compositionally biased region" description="Low complexity" evidence="1">
    <location>
        <begin position="314"/>
        <end position="378"/>
    </location>
</feature>
<feature type="compositionally biased region" description="Basic and acidic residues" evidence="1">
    <location>
        <begin position="757"/>
        <end position="767"/>
    </location>
</feature>
<feature type="compositionally biased region" description="Low complexity" evidence="1">
    <location>
        <begin position="296"/>
        <end position="305"/>
    </location>
</feature>
<feature type="region of interest" description="Disordered" evidence="1">
    <location>
        <begin position="151"/>
        <end position="525"/>
    </location>
</feature>
<organism evidence="2 3">
    <name type="scientific">Fragariocoptes setiger</name>
    <dbReference type="NCBI Taxonomy" id="1670756"/>
    <lineage>
        <taxon>Eukaryota</taxon>
        <taxon>Metazoa</taxon>
        <taxon>Ecdysozoa</taxon>
        <taxon>Arthropoda</taxon>
        <taxon>Chelicerata</taxon>
        <taxon>Arachnida</taxon>
        <taxon>Acari</taxon>
        <taxon>Acariformes</taxon>
        <taxon>Trombidiformes</taxon>
        <taxon>Prostigmata</taxon>
        <taxon>Eupodina</taxon>
        <taxon>Eriophyoidea</taxon>
        <taxon>Phytoptidae</taxon>
        <taxon>Fragariocoptes</taxon>
    </lineage>
</organism>
<feature type="compositionally biased region" description="Low complexity" evidence="1">
    <location>
        <begin position="601"/>
        <end position="614"/>
    </location>
</feature>
<dbReference type="EMBL" id="JAIFTH010000360">
    <property type="protein sequence ID" value="KAG9509730.1"/>
    <property type="molecule type" value="Genomic_DNA"/>
</dbReference>
<evidence type="ECO:0008006" key="4">
    <source>
        <dbReference type="Google" id="ProtNLM"/>
    </source>
</evidence>
<reference evidence="2 3" key="1">
    <citation type="submission" date="2020-10" db="EMBL/GenBank/DDBJ databases">
        <authorList>
            <person name="Klimov P.B."/>
            <person name="Dyachkov S.M."/>
            <person name="Chetverikov P.E."/>
        </authorList>
    </citation>
    <scope>NUCLEOTIDE SEQUENCE [LARGE SCALE GENOMIC DNA]</scope>
    <source>
        <strain evidence="2">BMOC 18-1129-001#AD2665</strain>
        <tissue evidence="2">Entire mites</tissue>
    </source>
</reference>
<feature type="compositionally biased region" description="Low complexity" evidence="1">
    <location>
        <begin position="551"/>
        <end position="563"/>
    </location>
</feature>
<name>A0ABQ7S911_9ACAR</name>
<feature type="region of interest" description="Disordered" evidence="1">
    <location>
        <begin position="42"/>
        <end position="114"/>
    </location>
</feature>